<keyword evidence="5 6" id="KW-0472">Membrane</keyword>
<evidence type="ECO:0000256" key="4">
    <source>
        <dbReference type="ARBA" id="ARBA00022989"/>
    </source>
</evidence>
<dbReference type="PROSITE" id="PS51257">
    <property type="entry name" value="PROKAR_LIPOPROTEIN"/>
    <property type="match status" value="1"/>
</dbReference>
<reference evidence="7 8" key="1">
    <citation type="submission" date="2015-07" db="EMBL/GenBank/DDBJ databases">
        <title>The genome of the fungus Escovopsis weberi, a specialized disease agent of ant agriculture.</title>
        <authorList>
            <person name="de Man T.J."/>
            <person name="Stajich J.E."/>
            <person name="Kubicek C.P."/>
            <person name="Chenthamara K."/>
            <person name="Atanasova L."/>
            <person name="Druzhinina I.S."/>
            <person name="Birnbaum S."/>
            <person name="Barribeau S.M."/>
            <person name="Teiling C."/>
            <person name="Suen G."/>
            <person name="Currie C."/>
            <person name="Gerardo N.M."/>
        </authorList>
    </citation>
    <scope>NUCLEOTIDE SEQUENCE [LARGE SCALE GENOMIC DNA]</scope>
</reference>
<evidence type="ECO:0000313" key="8">
    <source>
        <dbReference type="Proteomes" id="UP000053831"/>
    </source>
</evidence>
<keyword evidence="8" id="KW-1185">Reference proteome</keyword>
<evidence type="ECO:0000256" key="3">
    <source>
        <dbReference type="ARBA" id="ARBA00022692"/>
    </source>
</evidence>
<dbReference type="Pfam" id="PF04133">
    <property type="entry name" value="Vps55"/>
    <property type="match status" value="1"/>
</dbReference>
<dbReference type="InterPro" id="IPR007262">
    <property type="entry name" value="Vps55/LEPROT"/>
</dbReference>
<dbReference type="AlphaFoldDB" id="A0A0M9VVT9"/>
<dbReference type="PANTHER" id="PTHR12050">
    <property type="entry name" value="LEPTIN RECEPTOR-RELATED"/>
    <property type="match status" value="1"/>
</dbReference>
<feature type="transmembrane region" description="Helical" evidence="6">
    <location>
        <begin position="32"/>
        <end position="52"/>
    </location>
</feature>
<dbReference type="OrthoDB" id="14246at2759"/>
<accession>A0A0M9VVT9</accession>
<dbReference type="GO" id="GO:0032511">
    <property type="term" value="P:late endosome to vacuole transport via multivesicular body sorting pathway"/>
    <property type="evidence" value="ECO:0007669"/>
    <property type="project" value="EnsemblFungi"/>
</dbReference>
<proteinExistence type="inferred from homology"/>
<dbReference type="PANTHER" id="PTHR12050:SF0">
    <property type="entry name" value="RH04491P"/>
    <property type="match status" value="1"/>
</dbReference>
<sequence>MPSAGLKTIIALSFVLAVGFLLVILSCALFKVYYPLLVVATYIIAPIPNWLCSRCVNPDDFVESSGAAVVDLGRFFTAFFVVMGMALPVVLAHSDLIRPEAMIMSIVGGLLIYGTIISFGMFFQEDQEF</sequence>
<keyword evidence="4 6" id="KW-1133">Transmembrane helix</keyword>
<feature type="transmembrane region" description="Helical" evidence="6">
    <location>
        <begin position="103"/>
        <end position="123"/>
    </location>
</feature>
<comment type="subcellular location">
    <subcellularLocation>
        <location evidence="1">Membrane</location>
        <topology evidence="1">Multi-pass membrane protein</topology>
    </subcellularLocation>
</comment>
<comment type="similarity">
    <text evidence="2">Belongs to the OB-RGRP/VPS55 family.</text>
</comment>
<comment type="caution">
    <text evidence="7">The sequence shown here is derived from an EMBL/GenBank/DDBJ whole genome shotgun (WGS) entry which is preliminary data.</text>
</comment>
<gene>
    <name evidence="7" type="ORF">ESCO_006754</name>
</gene>
<organism evidence="7 8">
    <name type="scientific">Escovopsis weberi</name>
    <dbReference type="NCBI Taxonomy" id="150374"/>
    <lineage>
        <taxon>Eukaryota</taxon>
        <taxon>Fungi</taxon>
        <taxon>Dikarya</taxon>
        <taxon>Ascomycota</taxon>
        <taxon>Pezizomycotina</taxon>
        <taxon>Sordariomycetes</taxon>
        <taxon>Hypocreomycetidae</taxon>
        <taxon>Hypocreales</taxon>
        <taxon>Hypocreaceae</taxon>
        <taxon>Escovopsis</taxon>
    </lineage>
</organism>
<evidence type="ECO:0000256" key="2">
    <source>
        <dbReference type="ARBA" id="ARBA00005645"/>
    </source>
</evidence>
<dbReference type="GO" id="GO:0005770">
    <property type="term" value="C:late endosome"/>
    <property type="evidence" value="ECO:0007669"/>
    <property type="project" value="EnsemblFungi"/>
</dbReference>
<evidence type="ECO:0000313" key="7">
    <source>
        <dbReference type="EMBL" id="KOS21352.1"/>
    </source>
</evidence>
<dbReference type="Proteomes" id="UP000053831">
    <property type="component" value="Unassembled WGS sequence"/>
</dbReference>
<evidence type="ECO:0000256" key="6">
    <source>
        <dbReference type="SAM" id="Phobius"/>
    </source>
</evidence>
<evidence type="ECO:0000256" key="1">
    <source>
        <dbReference type="ARBA" id="ARBA00004141"/>
    </source>
</evidence>
<name>A0A0M9VVT9_ESCWE</name>
<keyword evidence="3 6" id="KW-0812">Transmembrane</keyword>
<protein>
    <submittedName>
        <fullName evidence="7">Vacuolar protein sorting-associated protein 55</fullName>
    </submittedName>
</protein>
<dbReference type="EMBL" id="LGSR01000011">
    <property type="protein sequence ID" value="KOS21352.1"/>
    <property type="molecule type" value="Genomic_DNA"/>
</dbReference>
<feature type="transmembrane region" description="Helical" evidence="6">
    <location>
        <begin position="6"/>
        <end position="25"/>
    </location>
</feature>
<evidence type="ECO:0000256" key="5">
    <source>
        <dbReference type="ARBA" id="ARBA00023136"/>
    </source>
</evidence>
<dbReference type="GO" id="GO:0034424">
    <property type="term" value="C:Vps55/Vps68 complex"/>
    <property type="evidence" value="ECO:0007669"/>
    <property type="project" value="EnsemblFungi"/>
</dbReference>
<feature type="transmembrane region" description="Helical" evidence="6">
    <location>
        <begin position="72"/>
        <end position="91"/>
    </location>
</feature>